<dbReference type="OrthoDB" id="5792673at2759"/>
<feature type="domain" description="YDG" evidence="12">
    <location>
        <begin position="280"/>
        <end position="423"/>
    </location>
</feature>
<gene>
    <name evidence="13" type="ORF">ANE_LOCUS2142</name>
</gene>
<feature type="compositionally biased region" description="Basic residues" evidence="8">
    <location>
        <begin position="91"/>
        <end position="101"/>
    </location>
</feature>
<comment type="caution">
    <text evidence="13">The sequence shown here is derived from an EMBL/GenBank/DDBJ whole genome shotgun (WGS) entry which is preliminary data.</text>
</comment>
<dbReference type="Pfam" id="PF05033">
    <property type="entry name" value="Pre-SET"/>
    <property type="match status" value="1"/>
</dbReference>
<feature type="domain" description="SET" evidence="9">
    <location>
        <begin position="561"/>
        <end position="703"/>
    </location>
</feature>
<feature type="domain" description="Post-SET" evidence="11">
    <location>
        <begin position="709"/>
        <end position="725"/>
    </location>
</feature>
<dbReference type="GO" id="GO:0042054">
    <property type="term" value="F:histone methyltransferase activity"/>
    <property type="evidence" value="ECO:0007669"/>
    <property type="project" value="InterPro"/>
</dbReference>
<dbReference type="PROSITE" id="PS50867">
    <property type="entry name" value="PRE_SET"/>
    <property type="match status" value="1"/>
</dbReference>
<dbReference type="InterPro" id="IPR036987">
    <property type="entry name" value="SRA-YDG_sf"/>
</dbReference>
<dbReference type="SUPFAM" id="SSF88697">
    <property type="entry name" value="PUA domain-like"/>
    <property type="match status" value="1"/>
</dbReference>
<dbReference type="SMART" id="SM00317">
    <property type="entry name" value="SET"/>
    <property type="match status" value="1"/>
</dbReference>
<keyword evidence="2" id="KW-0158">Chromosome</keyword>
<keyword evidence="14" id="KW-1185">Reference proteome</keyword>
<dbReference type="SMART" id="SM00468">
    <property type="entry name" value="PreSET"/>
    <property type="match status" value="1"/>
</dbReference>
<dbReference type="Gene3D" id="2.30.280.10">
    <property type="entry name" value="SRA-YDG"/>
    <property type="match status" value="1"/>
</dbReference>
<evidence type="ECO:0000256" key="3">
    <source>
        <dbReference type="ARBA" id="ARBA00022603"/>
    </source>
</evidence>
<dbReference type="GO" id="GO:0000775">
    <property type="term" value="C:chromosome, centromeric region"/>
    <property type="evidence" value="ECO:0007669"/>
    <property type="project" value="UniProtKB-SubCell"/>
</dbReference>
<comment type="subcellular location">
    <subcellularLocation>
        <location evidence="1">Chromosome</location>
        <location evidence="1">Centromere</location>
    </subcellularLocation>
    <subcellularLocation>
        <location evidence="7">Nucleus</location>
    </subcellularLocation>
</comment>
<dbReference type="PANTHER" id="PTHR45660:SF18">
    <property type="entry name" value="HISTONE-LYSINE N-METHYLTRANSFERASE, H3 LYSINE-9 SPECIFIC SUVH7-RELATED"/>
    <property type="match status" value="1"/>
</dbReference>
<dbReference type="GO" id="GO:0003690">
    <property type="term" value="F:double-stranded DNA binding"/>
    <property type="evidence" value="ECO:0007669"/>
    <property type="project" value="TreeGrafter"/>
</dbReference>
<keyword evidence="4" id="KW-0808">Transferase</keyword>
<evidence type="ECO:0000259" key="10">
    <source>
        <dbReference type="PROSITE" id="PS50867"/>
    </source>
</evidence>
<dbReference type="PANTHER" id="PTHR45660">
    <property type="entry name" value="HISTONE-LYSINE N-METHYLTRANSFERASE SETMAR"/>
    <property type="match status" value="1"/>
</dbReference>
<sequence length="725" mass="79420">MERGEGGNQVPVLPKSEVLDVMPLRSFPPISLTGEPHPGLVSAEKEPNTTNVQDRAPALHPLALPASFATSNNAFSAAVGAARSDGPVKRGPGRPKGLRNLKRPFTSVTTSSNVPLAAAGGAPFTLFPTSNNVHSADAAGAPFTSVATSNNVPSAAGAPSFTSFPTSNNVPSAAAAGAPFTSVATSNNVPSAADGAPLTSFATSNNKIHTNSIMSIPNFQGGISERDRETGNAELVSSLLMRFNAVKRRLSQIIRSGHALSALRTFKNLKLHTNEKKRIGSVPGVDVGDIFFLWGEMYLAGLHLATLTIEFMGTHENSEPLAISVISTGKYIDTARDPESIVCTGHGGTEKYGGGVPSHQELKRMNLSLYNALCKKTVVRVVRKEKDHRWKKVYIYDGLYLVTEMREDYEENNLRIFKFKLVRVPGQKPGFQVWKHIEGWKSGLVPRPGLILDDISFGAEVYKIPLVNEVDDEKDPMAFTYVTTLSHWLETVDVKVSRCKCKGMQCGTESGNCLCGQRNGCDMPYAKNVLVARRPMIFECGSSCRCSARCQNKMIQNGLGYYLEVFKTVECGWGLRSWDPIRAGSFICEYVGEVIKKGEEDDDDDFLFDSSRVYNSMKWNYEHELVGEKIPDVQVSEKADLAEPLVISARKIGNVARFINHSCTPNVLWQPMKREIYGKLYLHIGLFAMKHIPPMTELRYDYGASVREGKKVCRCGSDFCRGAFG</sequence>
<reference evidence="13" key="1">
    <citation type="submission" date="2019-07" db="EMBL/GenBank/DDBJ databases">
        <authorList>
            <person name="Dittberner H."/>
        </authorList>
    </citation>
    <scope>NUCLEOTIDE SEQUENCE [LARGE SCALE GENOMIC DNA]</scope>
</reference>
<dbReference type="InterPro" id="IPR003105">
    <property type="entry name" value="SRA_YDG"/>
</dbReference>
<accession>A0A565AQK1</accession>
<dbReference type="PROSITE" id="PS50868">
    <property type="entry name" value="POST_SET"/>
    <property type="match status" value="1"/>
</dbReference>
<keyword evidence="5" id="KW-0949">S-adenosyl-L-methionine</keyword>
<dbReference type="GO" id="GO:0005634">
    <property type="term" value="C:nucleus"/>
    <property type="evidence" value="ECO:0007669"/>
    <property type="project" value="UniProtKB-SubCell"/>
</dbReference>
<feature type="domain" description="Pre-SET" evidence="10">
    <location>
        <begin position="497"/>
        <end position="558"/>
    </location>
</feature>
<evidence type="ECO:0000256" key="6">
    <source>
        <dbReference type="ARBA" id="ARBA00023242"/>
    </source>
</evidence>
<dbReference type="GO" id="GO:0008270">
    <property type="term" value="F:zinc ion binding"/>
    <property type="evidence" value="ECO:0007669"/>
    <property type="project" value="InterPro"/>
</dbReference>
<proteinExistence type="predicted"/>
<evidence type="ECO:0008006" key="15">
    <source>
        <dbReference type="Google" id="ProtNLM"/>
    </source>
</evidence>
<name>A0A565AQK1_9BRAS</name>
<dbReference type="Proteomes" id="UP000489600">
    <property type="component" value="Unassembled WGS sequence"/>
</dbReference>
<dbReference type="EMBL" id="CABITT030000001">
    <property type="protein sequence ID" value="VVA91697.1"/>
    <property type="molecule type" value="Genomic_DNA"/>
</dbReference>
<dbReference type="InterPro" id="IPR003616">
    <property type="entry name" value="Post-SET_dom"/>
</dbReference>
<evidence type="ECO:0000313" key="13">
    <source>
        <dbReference type="EMBL" id="VVA91697.1"/>
    </source>
</evidence>
<evidence type="ECO:0000313" key="14">
    <source>
        <dbReference type="Proteomes" id="UP000489600"/>
    </source>
</evidence>
<dbReference type="Pfam" id="PF00856">
    <property type="entry name" value="SET"/>
    <property type="match status" value="1"/>
</dbReference>
<dbReference type="Gene3D" id="2.170.270.10">
    <property type="entry name" value="SET domain"/>
    <property type="match status" value="1"/>
</dbReference>
<protein>
    <recommendedName>
        <fullName evidence="15">SET domain-containing protein</fullName>
    </recommendedName>
</protein>
<dbReference type="SMART" id="SM00466">
    <property type="entry name" value="SRA"/>
    <property type="match status" value="1"/>
</dbReference>
<dbReference type="InterPro" id="IPR046341">
    <property type="entry name" value="SET_dom_sf"/>
</dbReference>
<dbReference type="InterPro" id="IPR001214">
    <property type="entry name" value="SET_dom"/>
</dbReference>
<dbReference type="SUPFAM" id="SSF82199">
    <property type="entry name" value="SET domain"/>
    <property type="match status" value="1"/>
</dbReference>
<evidence type="ECO:0000256" key="2">
    <source>
        <dbReference type="ARBA" id="ARBA00022454"/>
    </source>
</evidence>
<evidence type="ECO:0000259" key="12">
    <source>
        <dbReference type="PROSITE" id="PS51015"/>
    </source>
</evidence>
<evidence type="ECO:0000256" key="4">
    <source>
        <dbReference type="ARBA" id="ARBA00022679"/>
    </source>
</evidence>
<evidence type="ECO:0000256" key="8">
    <source>
        <dbReference type="SAM" id="MobiDB-lite"/>
    </source>
</evidence>
<dbReference type="InterPro" id="IPR051357">
    <property type="entry name" value="H3K9_HMTase_SUVAR3-9"/>
</dbReference>
<dbReference type="PROSITE" id="PS51015">
    <property type="entry name" value="YDG"/>
    <property type="match status" value="1"/>
</dbReference>
<feature type="region of interest" description="Disordered" evidence="8">
    <location>
        <begin position="80"/>
        <end position="101"/>
    </location>
</feature>
<evidence type="ECO:0000256" key="7">
    <source>
        <dbReference type="PROSITE-ProRule" id="PRU00358"/>
    </source>
</evidence>
<dbReference type="InterPro" id="IPR015947">
    <property type="entry name" value="PUA-like_sf"/>
</dbReference>
<organism evidence="13 14">
    <name type="scientific">Arabis nemorensis</name>
    <dbReference type="NCBI Taxonomy" id="586526"/>
    <lineage>
        <taxon>Eukaryota</taxon>
        <taxon>Viridiplantae</taxon>
        <taxon>Streptophyta</taxon>
        <taxon>Embryophyta</taxon>
        <taxon>Tracheophyta</taxon>
        <taxon>Spermatophyta</taxon>
        <taxon>Magnoliopsida</taxon>
        <taxon>eudicotyledons</taxon>
        <taxon>Gunneridae</taxon>
        <taxon>Pentapetalae</taxon>
        <taxon>rosids</taxon>
        <taxon>malvids</taxon>
        <taxon>Brassicales</taxon>
        <taxon>Brassicaceae</taxon>
        <taxon>Arabideae</taxon>
        <taxon>Arabis</taxon>
    </lineage>
</organism>
<evidence type="ECO:0000259" key="11">
    <source>
        <dbReference type="PROSITE" id="PS50868"/>
    </source>
</evidence>
<evidence type="ECO:0000256" key="5">
    <source>
        <dbReference type="ARBA" id="ARBA00022691"/>
    </source>
</evidence>
<dbReference type="InterPro" id="IPR007728">
    <property type="entry name" value="Pre-SET_dom"/>
</dbReference>
<dbReference type="GO" id="GO:0032259">
    <property type="term" value="P:methylation"/>
    <property type="evidence" value="ECO:0007669"/>
    <property type="project" value="UniProtKB-KW"/>
</dbReference>
<dbReference type="PROSITE" id="PS50280">
    <property type="entry name" value="SET"/>
    <property type="match status" value="1"/>
</dbReference>
<dbReference type="AlphaFoldDB" id="A0A565AQK1"/>
<evidence type="ECO:0000259" key="9">
    <source>
        <dbReference type="PROSITE" id="PS50280"/>
    </source>
</evidence>
<keyword evidence="3" id="KW-0489">Methyltransferase</keyword>
<keyword evidence="6 7" id="KW-0539">Nucleus</keyword>
<evidence type="ECO:0000256" key="1">
    <source>
        <dbReference type="ARBA" id="ARBA00004584"/>
    </source>
</evidence>
<dbReference type="Pfam" id="PF02182">
    <property type="entry name" value="SAD_SRA"/>
    <property type="match status" value="1"/>
</dbReference>